<evidence type="ECO:0000313" key="5">
    <source>
        <dbReference type="Proteomes" id="UP000469949"/>
    </source>
</evidence>
<evidence type="ECO:0000256" key="1">
    <source>
        <dbReference type="ARBA" id="ARBA00022553"/>
    </source>
</evidence>
<accession>A0A833JAN1</accession>
<sequence length="136" mass="14655">MTALHPSESVPPAHSGDRPLSGRRILVVEDEYLIAIEIERWLQEAGAEVAGPVPDAERALALIETEALDAAVLDVHLNGEPAYVVADRLTACGVPYLFATGEVRVAEGSDYRSHVVLGKPLLDDELLRAVSRLIAH</sequence>
<gene>
    <name evidence="4" type="ORF">F8B43_1127</name>
</gene>
<dbReference type="Proteomes" id="UP000469949">
    <property type="component" value="Unassembled WGS sequence"/>
</dbReference>
<dbReference type="RefSeq" id="WP_152276281.1">
    <property type="nucleotide sequence ID" value="NZ_WEKV01000007.1"/>
</dbReference>
<comment type="caution">
    <text evidence="4">The sequence shown here is derived from an EMBL/GenBank/DDBJ whole genome shotgun (WGS) entry which is preliminary data.</text>
</comment>
<dbReference type="PROSITE" id="PS50110">
    <property type="entry name" value="RESPONSE_REGULATORY"/>
    <property type="match status" value="1"/>
</dbReference>
<dbReference type="EMBL" id="WEKV01000007">
    <property type="protein sequence ID" value="KAB7786489.1"/>
    <property type="molecule type" value="Genomic_DNA"/>
</dbReference>
<organism evidence="4 5">
    <name type="scientific">Methylorubrum populi</name>
    <dbReference type="NCBI Taxonomy" id="223967"/>
    <lineage>
        <taxon>Bacteria</taxon>
        <taxon>Pseudomonadati</taxon>
        <taxon>Pseudomonadota</taxon>
        <taxon>Alphaproteobacteria</taxon>
        <taxon>Hyphomicrobiales</taxon>
        <taxon>Methylobacteriaceae</taxon>
        <taxon>Methylorubrum</taxon>
    </lineage>
</organism>
<feature type="domain" description="Response regulatory" evidence="3">
    <location>
        <begin position="24"/>
        <end position="134"/>
    </location>
</feature>
<keyword evidence="1 2" id="KW-0597">Phosphoprotein</keyword>
<protein>
    <submittedName>
        <fullName evidence="4">Two-component system regulatory protein</fullName>
    </submittedName>
</protein>
<dbReference type="InterPro" id="IPR001789">
    <property type="entry name" value="Sig_transdc_resp-reg_receiver"/>
</dbReference>
<dbReference type="AlphaFoldDB" id="A0A833JAN1"/>
<feature type="modified residue" description="4-aspartylphosphate" evidence="2">
    <location>
        <position position="74"/>
    </location>
</feature>
<reference evidence="4 5" key="1">
    <citation type="submission" date="2019-10" db="EMBL/GenBank/DDBJ databases">
        <title>Draft Genome Sequence of the Caffeine Degrading Methylotroph Methylorubrum populi PINKEL.</title>
        <authorList>
            <person name="Dawson S.C."/>
            <person name="Zhang X."/>
            <person name="Wright M.E."/>
            <person name="Sharma G."/>
            <person name="Langner J.T."/>
            <person name="Ditty J.L."/>
            <person name="Subuyuj G.A."/>
        </authorList>
    </citation>
    <scope>NUCLEOTIDE SEQUENCE [LARGE SCALE GENOMIC DNA]</scope>
    <source>
        <strain evidence="4 5">Pinkel</strain>
    </source>
</reference>
<name>A0A833JAN1_9HYPH</name>
<evidence type="ECO:0000313" key="4">
    <source>
        <dbReference type="EMBL" id="KAB7786489.1"/>
    </source>
</evidence>
<evidence type="ECO:0000256" key="2">
    <source>
        <dbReference type="PROSITE-ProRule" id="PRU00169"/>
    </source>
</evidence>
<dbReference type="InterPro" id="IPR011006">
    <property type="entry name" value="CheY-like_superfamily"/>
</dbReference>
<dbReference type="PANTHER" id="PTHR44591">
    <property type="entry name" value="STRESS RESPONSE REGULATOR PROTEIN 1"/>
    <property type="match status" value="1"/>
</dbReference>
<dbReference type="Pfam" id="PF00072">
    <property type="entry name" value="Response_reg"/>
    <property type="match status" value="1"/>
</dbReference>
<dbReference type="PANTHER" id="PTHR44591:SF24">
    <property type="entry name" value="PROTEIN-GLUTAMATE METHYLESTERASE_PROTEIN-GLUTAMINE GLUTAMINASE 1"/>
    <property type="match status" value="1"/>
</dbReference>
<proteinExistence type="predicted"/>
<dbReference type="InterPro" id="IPR050595">
    <property type="entry name" value="Bact_response_regulator"/>
</dbReference>
<dbReference type="SUPFAM" id="SSF52172">
    <property type="entry name" value="CheY-like"/>
    <property type="match status" value="1"/>
</dbReference>
<dbReference type="Gene3D" id="3.40.50.2300">
    <property type="match status" value="1"/>
</dbReference>
<dbReference type="SMART" id="SM00448">
    <property type="entry name" value="REC"/>
    <property type="match status" value="1"/>
</dbReference>
<dbReference type="GO" id="GO:0000160">
    <property type="term" value="P:phosphorelay signal transduction system"/>
    <property type="evidence" value="ECO:0007669"/>
    <property type="project" value="InterPro"/>
</dbReference>
<evidence type="ECO:0000259" key="3">
    <source>
        <dbReference type="PROSITE" id="PS50110"/>
    </source>
</evidence>